<sequence>MGPAVESESSNLIGKICIICMAVEFGTLAVLDMTTLWKDIRIGLKNIKHGVKKIKRRRLMTTGDRVSPLIGED</sequence>
<gene>
    <name evidence="1" type="ORF">LSH36_373g02018</name>
</gene>
<organism evidence="1 2">
    <name type="scientific">Paralvinella palmiformis</name>
    <dbReference type="NCBI Taxonomy" id="53620"/>
    <lineage>
        <taxon>Eukaryota</taxon>
        <taxon>Metazoa</taxon>
        <taxon>Spiralia</taxon>
        <taxon>Lophotrochozoa</taxon>
        <taxon>Annelida</taxon>
        <taxon>Polychaeta</taxon>
        <taxon>Sedentaria</taxon>
        <taxon>Canalipalpata</taxon>
        <taxon>Terebellida</taxon>
        <taxon>Terebelliformia</taxon>
        <taxon>Alvinellidae</taxon>
        <taxon>Paralvinella</taxon>
    </lineage>
</organism>
<comment type="caution">
    <text evidence="1">The sequence shown here is derived from an EMBL/GenBank/DDBJ whole genome shotgun (WGS) entry which is preliminary data.</text>
</comment>
<protein>
    <submittedName>
        <fullName evidence="1">Uncharacterized protein</fullName>
    </submittedName>
</protein>
<reference evidence="1" key="1">
    <citation type="journal article" date="2023" name="Mol. Biol. Evol.">
        <title>Third-Generation Sequencing Reveals the Adaptive Role of the Epigenome in Three Deep-Sea Polychaetes.</title>
        <authorList>
            <person name="Perez M."/>
            <person name="Aroh O."/>
            <person name="Sun Y."/>
            <person name="Lan Y."/>
            <person name="Juniper S.K."/>
            <person name="Young C.R."/>
            <person name="Angers B."/>
            <person name="Qian P.Y."/>
        </authorList>
    </citation>
    <scope>NUCLEOTIDE SEQUENCE</scope>
    <source>
        <strain evidence="1">P08H-3</strain>
    </source>
</reference>
<dbReference type="AlphaFoldDB" id="A0AAD9N0Q5"/>
<dbReference type="Proteomes" id="UP001208570">
    <property type="component" value="Unassembled WGS sequence"/>
</dbReference>
<name>A0AAD9N0Q5_9ANNE</name>
<evidence type="ECO:0000313" key="1">
    <source>
        <dbReference type="EMBL" id="KAK2151178.1"/>
    </source>
</evidence>
<proteinExistence type="predicted"/>
<evidence type="ECO:0000313" key="2">
    <source>
        <dbReference type="Proteomes" id="UP001208570"/>
    </source>
</evidence>
<keyword evidence="2" id="KW-1185">Reference proteome</keyword>
<dbReference type="EMBL" id="JAODUP010000373">
    <property type="protein sequence ID" value="KAK2151178.1"/>
    <property type="molecule type" value="Genomic_DNA"/>
</dbReference>
<accession>A0AAD9N0Q5</accession>